<dbReference type="Pfam" id="PF19741">
    <property type="entry name" value="DUF6230"/>
    <property type="match status" value="1"/>
</dbReference>
<reference evidence="3 4" key="1">
    <citation type="submission" date="2015-02" db="EMBL/GenBank/DDBJ databases">
        <authorList>
            <person name="Ju K.-S."/>
            <person name="Doroghazi J.R."/>
            <person name="Metcalf W."/>
        </authorList>
    </citation>
    <scope>NUCLEOTIDE SEQUENCE [LARGE SCALE GENOMIC DNA]</scope>
    <source>
        <strain evidence="3 4">ATCC 31215</strain>
    </source>
</reference>
<feature type="transmembrane region" description="Helical" evidence="2">
    <location>
        <begin position="31"/>
        <end position="53"/>
    </location>
</feature>
<keyword evidence="2" id="KW-0472">Membrane</keyword>
<sequence length="218" mass="22329">MAMSEDAATAAETPETPITPRRGRVRFKRSALMAVPAVALGGVLMTLTAQGVLAAQFSISGMPFTITADSLEGDGFAQYGSLDSMIPDSPNQGNTGGQVLVAVSAIKSAKITNLCQSVDLGGINLVIHAGDGGTPVSATNLTTDSDLLSADAEFTNMEIGGDASTYTKAGPSGKGNPGVFGQQADTVKLNHLKQHNYASTAAGFKFPNLRLSFSSQGC</sequence>
<name>A0A0F2TN62_STRR3</name>
<protein>
    <submittedName>
        <fullName evidence="3">Cholesterol esterase</fullName>
    </submittedName>
</protein>
<accession>A0A0F2TN62</accession>
<organism evidence="3 4">
    <name type="scientific">Streptomyces rubellomurinus (strain ATCC 31215)</name>
    <dbReference type="NCBI Taxonomy" id="359131"/>
    <lineage>
        <taxon>Bacteria</taxon>
        <taxon>Bacillati</taxon>
        <taxon>Actinomycetota</taxon>
        <taxon>Actinomycetes</taxon>
        <taxon>Kitasatosporales</taxon>
        <taxon>Streptomycetaceae</taxon>
        <taxon>Streptomyces</taxon>
    </lineage>
</organism>
<proteinExistence type="predicted"/>
<comment type="caution">
    <text evidence="3">The sequence shown here is derived from an EMBL/GenBank/DDBJ whole genome shotgun (WGS) entry which is preliminary data.</text>
</comment>
<keyword evidence="4" id="KW-1185">Reference proteome</keyword>
<feature type="compositionally biased region" description="Low complexity" evidence="1">
    <location>
        <begin position="1"/>
        <end position="20"/>
    </location>
</feature>
<feature type="region of interest" description="Disordered" evidence="1">
    <location>
        <begin position="1"/>
        <end position="22"/>
    </location>
</feature>
<dbReference type="Proteomes" id="UP000033699">
    <property type="component" value="Unassembled WGS sequence"/>
</dbReference>
<evidence type="ECO:0000313" key="4">
    <source>
        <dbReference type="Proteomes" id="UP000033699"/>
    </source>
</evidence>
<keyword evidence="2" id="KW-0812">Transmembrane</keyword>
<dbReference type="InterPro" id="IPR046198">
    <property type="entry name" value="DUF6230"/>
</dbReference>
<dbReference type="PATRIC" id="fig|359131.3.peg.44"/>
<dbReference type="RefSeq" id="WP_045691856.1">
    <property type="nucleotide sequence ID" value="NZ_JZKH01000001.1"/>
</dbReference>
<gene>
    <name evidence="3" type="ORF">VM95_00205</name>
</gene>
<evidence type="ECO:0000256" key="2">
    <source>
        <dbReference type="SAM" id="Phobius"/>
    </source>
</evidence>
<keyword evidence="2" id="KW-1133">Transmembrane helix</keyword>
<dbReference type="OrthoDB" id="3869662at2"/>
<evidence type="ECO:0000313" key="3">
    <source>
        <dbReference type="EMBL" id="KJS63735.1"/>
    </source>
</evidence>
<dbReference type="AlphaFoldDB" id="A0A0F2TN62"/>
<dbReference type="EMBL" id="JZKH01000001">
    <property type="protein sequence ID" value="KJS63735.1"/>
    <property type="molecule type" value="Genomic_DNA"/>
</dbReference>
<evidence type="ECO:0000256" key="1">
    <source>
        <dbReference type="SAM" id="MobiDB-lite"/>
    </source>
</evidence>